<gene>
    <name evidence="1" type="ORF">PC5_00134</name>
</gene>
<evidence type="ECO:0000313" key="2">
    <source>
        <dbReference type="Proteomes" id="UP000221511"/>
    </source>
</evidence>
<proteinExistence type="predicted"/>
<keyword evidence="2" id="KW-1185">Reference proteome</keyword>
<evidence type="ECO:0000313" key="1">
    <source>
        <dbReference type="EMBL" id="ANH51253.1"/>
    </source>
</evidence>
<name>A0A1B0XVW6_9CAUD</name>
<accession>A0A1B0XVW6</accession>
<dbReference type="Proteomes" id="UP000221511">
    <property type="component" value="Segment"/>
</dbReference>
<reference evidence="1 2" key="1">
    <citation type="submission" date="2016-05" db="EMBL/GenBank/DDBJ databases">
        <title>Campylobacter bacteriophages isolated in Slovenia.</title>
        <authorList>
            <person name="Janez N."/>
            <person name="Peterka M."/>
            <person name="Accetto T."/>
        </authorList>
    </citation>
    <scope>NUCLEOTIDE SEQUENCE [LARGE SCALE GENOMIC DNA]</scope>
</reference>
<sequence length="115" mass="13610">METKLLNILLNIGKKYGIYFKQNPIEDEHNVEILLWTKESPESWDKIIKDIKTELLVSFTRNIKISSWGKNSVNIKMKLDRLYQVNILYNLEEPKLNITISYSKIINESAYDNFL</sequence>
<organism evidence="1 2">
    <name type="scientific">Campylobacter phage PC5</name>
    <dbReference type="NCBI Taxonomy" id="1541690"/>
    <lineage>
        <taxon>Viruses</taxon>
        <taxon>Duplodnaviria</taxon>
        <taxon>Heunggongvirae</taxon>
        <taxon>Uroviricota</taxon>
        <taxon>Caudoviricetes</taxon>
        <taxon>Connertonviridae</taxon>
        <taxon>Fletchervirus</taxon>
        <taxon>Fletchervirus PC5</taxon>
    </lineage>
</organism>
<dbReference type="EMBL" id="KX229736">
    <property type="protein sequence ID" value="ANH51253.1"/>
    <property type="molecule type" value="Genomic_DNA"/>
</dbReference>
<protein>
    <submittedName>
        <fullName evidence="1">Uncharacterized protein</fullName>
    </submittedName>
</protein>